<dbReference type="STRING" id="9009.A0A226NA39"/>
<dbReference type="AlphaFoldDB" id="A0A226NA39"/>
<feature type="region of interest" description="Disordered" evidence="6">
    <location>
        <begin position="51"/>
        <end position="70"/>
    </location>
</feature>
<feature type="region of interest" description="Disordered" evidence="6">
    <location>
        <begin position="1"/>
        <end position="27"/>
    </location>
</feature>
<comment type="subcellular location">
    <subcellularLocation>
        <location evidence="1">Cell projection</location>
        <location evidence="1">Cilium</location>
    </subcellularLocation>
</comment>
<accession>A0A226NA39</accession>
<dbReference type="InterPro" id="IPR011044">
    <property type="entry name" value="Quino_amine_DH_bsu"/>
</dbReference>
<comment type="caution">
    <text evidence="7">The sequence shown here is derived from an EMBL/GenBank/DDBJ whole genome shotgun (WGS) entry which is preliminary data.</text>
</comment>
<name>A0A226NA39_CALSU</name>
<dbReference type="GO" id="GO:0036126">
    <property type="term" value="C:sperm flagellum"/>
    <property type="evidence" value="ECO:0007669"/>
    <property type="project" value="TreeGrafter"/>
</dbReference>
<evidence type="ECO:0000256" key="3">
    <source>
        <dbReference type="ARBA" id="ARBA00022737"/>
    </source>
</evidence>
<evidence type="ECO:0000256" key="4">
    <source>
        <dbReference type="ARBA" id="ARBA00023273"/>
    </source>
</evidence>
<keyword evidence="3" id="KW-0677">Repeat</keyword>
<dbReference type="InterPro" id="IPR001680">
    <property type="entry name" value="WD40_rpt"/>
</dbReference>
<evidence type="ECO:0000256" key="2">
    <source>
        <dbReference type="ARBA" id="ARBA00022574"/>
    </source>
</evidence>
<dbReference type="InterPro" id="IPR050630">
    <property type="entry name" value="WD_repeat_EMAP"/>
</dbReference>
<dbReference type="SUPFAM" id="SSF50978">
    <property type="entry name" value="WD40 repeat-like"/>
    <property type="match status" value="1"/>
</dbReference>
<dbReference type="Pfam" id="PF00400">
    <property type="entry name" value="WD40"/>
    <property type="match status" value="3"/>
</dbReference>
<sequence length="931" mass="102080">MARGTAKRVTPDLGAARTPTSVPSQGLHGCCSGRWSSGRCCSNHTSEGSWRAGAVRQHSQPGVGGTAWPALPGREAELPPSCKYQWAGEQPWDTKLCPVTSGDFGGSLFPTAKSLFFLQSLSWALGYNSSLAVHSMEDGVLLYVCSHTAVIHDVLGSRQYHLQVCGPLSSLSAFLPPLGLVGWPWGRFGAAQSRSGERKMEDSRVGRWEIPPAKQLWSCQVFLSSFPGPCECYLMPVCQRGQALGGHCRQRSGPIGHCVGRLLRVRLHADLPYPAWGQHRLLCTPYPQTLSCPHNLPRVPMRIFPRRIPVRTIFDSHAGSGICAIAISQDAKFLVTISAGTVQRVCVWRWTCPDESPVCDVELSPEFGFQEFVIFNPQNHSEFVSNSKTQVIFYLWGDAGLQYSTPPLTKETFGSTVGHFTQSAFHPNTAQALTGTSAGKVVVWDVERKWGPTEGQQGRLRGMTATKLVPVQEESLTVLMVMESCIVTGDVRGQVKFYDGHLQLLACYDLSDMGSVRSISFSKAPPDPPSASSTSRQPITARNFILSTSDATVLHVATDGTDFEKVMEEAKKAVMAIACHPQQAWLAVGSHCGLLKVWDYQQPQLLTSRMFPRAGVQCLSYDPAGSFLAAGFTDGSVHVLDAISLLSCCEVFRFSRGPVTHIHFSHDSKYLATADEKYAVTVYKRVLQNECRRWEHLAGLHSHYKPIRSILFGVQLDGSEPRLLSLGEDRQLIEYDLSSSSKDQLVVLHRHRVEQAAVPLCLAWYPQFSTESFILTANSCYKMKLYNATTKMCRKTFLGPTYGSPLEKIQILPASAAQPQKHYLAYITKDKVGLQILPIDGNPHKSSAFICHPDGASDLAISYDGHYIFTAGGNDCTVLKWEVNLNALEAAASLGGEDLVPFYSLLEGGQDGELFRIAFNGGLIDVTVSKS</sequence>
<dbReference type="InterPro" id="IPR015943">
    <property type="entry name" value="WD40/YVTN_repeat-like_dom_sf"/>
</dbReference>
<dbReference type="PANTHER" id="PTHR13720:SF13">
    <property type="entry name" value="CILIA- AND FLAGELLA-ASSOCIATED PROTEIN 251"/>
    <property type="match status" value="1"/>
</dbReference>
<proteinExistence type="predicted"/>
<dbReference type="Gene3D" id="2.130.10.10">
    <property type="entry name" value="YVTN repeat-like/Quinoprotein amine dehydrogenase"/>
    <property type="match status" value="2"/>
</dbReference>
<dbReference type="OrthoDB" id="4899631at2759"/>
<reference evidence="7 8" key="1">
    <citation type="submission" date="2016-07" db="EMBL/GenBank/DDBJ databases">
        <title>Disparate Historic Effective Population Sizes Predicted by Modern Levels of Genome Diversity for the Scaled Quail (Callipepla squamata) and the Northern Bobwhite (Colinus virginianus): Inferences from First and Second Generation Draft Genome Assemblies for Sympatric New World Quail.</title>
        <authorList>
            <person name="Oldeschulte D.L."/>
            <person name="Halley Y.A."/>
            <person name="Bhattarai E.K."/>
            <person name="Brashear W.A."/>
            <person name="Hill J."/>
            <person name="Metz R.P."/>
            <person name="Johnson C.D."/>
            <person name="Rollins D."/>
            <person name="Peterson M.J."/>
            <person name="Bickhart D.M."/>
            <person name="Decker J.E."/>
            <person name="Seabury C.M."/>
        </authorList>
    </citation>
    <scope>NUCLEOTIDE SEQUENCE [LARGE SCALE GENOMIC DNA]</scope>
    <source>
        <strain evidence="7 8">Texas</strain>
        <tissue evidence="7">Leg muscle</tissue>
    </source>
</reference>
<dbReference type="InterPro" id="IPR036322">
    <property type="entry name" value="WD40_repeat_dom_sf"/>
</dbReference>
<keyword evidence="2" id="KW-0853">WD repeat</keyword>
<dbReference type="PANTHER" id="PTHR13720">
    <property type="entry name" value="WD-40 REPEAT PROTEIN"/>
    <property type="match status" value="1"/>
</dbReference>
<protein>
    <recommendedName>
        <fullName evidence="5">Cilia- and flagella-associated protein 251</fullName>
    </recommendedName>
</protein>
<dbReference type="EMBL" id="MCFN01000132">
    <property type="protein sequence ID" value="OXB64130.1"/>
    <property type="molecule type" value="Genomic_DNA"/>
</dbReference>
<gene>
    <name evidence="7" type="ORF">ASZ78_002060</name>
</gene>
<evidence type="ECO:0000313" key="8">
    <source>
        <dbReference type="Proteomes" id="UP000198323"/>
    </source>
</evidence>
<dbReference type="Proteomes" id="UP000198323">
    <property type="component" value="Unassembled WGS sequence"/>
</dbReference>
<organism evidence="7 8">
    <name type="scientific">Callipepla squamata</name>
    <name type="common">Scaled quail</name>
    <dbReference type="NCBI Taxonomy" id="9009"/>
    <lineage>
        <taxon>Eukaryota</taxon>
        <taxon>Metazoa</taxon>
        <taxon>Chordata</taxon>
        <taxon>Craniata</taxon>
        <taxon>Vertebrata</taxon>
        <taxon>Euteleostomi</taxon>
        <taxon>Archelosauria</taxon>
        <taxon>Archosauria</taxon>
        <taxon>Dinosauria</taxon>
        <taxon>Saurischia</taxon>
        <taxon>Theropoda</taxon>
        <taxon>Coelurosauria</taxon>
        <taxon>Aves</taxon>
        <taxon>Neognathae</taxon>
        <taxon>Galloanserae</taxon>
        <taxon>Galliformes</taxon>
        <taxon>Odontophoridae</taxon>
        <taxon>Callipepla</taxon>
    </lineage>
</organism>
<evidence type="ECO:0000256" key="5">
    <source>
        <dbReference type="ARBA" id="ARBA00040994"/>
    </source>
</evidence>
<keyword evidence="4" id="KW-0966">Cell projection</keyword>
<dbReference type="SMART" id="SM00320">
    <property type="entry name" value="WD40"/>
    <property type="match status" value="8"/>
</dbReference>
<evidence type="ECO:0000313" key="7">
    <source>
        <dbReference type="EMBL" id="OXB64130.1"/>
    </source>
</evidence>
<evidence type="ECO:0000256" key="1">
    <source>
        <dbReference type="ARBA" id="ARBA00004138"/>
    </source>
</evidence>
<dbReference type="SUPFAM" id="SSF50969">
    <property type="entry name" value="YVTN repeat-like/Quinoprotein amine dehydrogenase"/>
    <property type="match status" value="1"/>
</dbReference>
<keyword evidence="8" id="KW-1185">Reference proteome</keyword>
<evidence type="ECO:0000256" key="6">
    <source>
        <dbReference type="SAM" id="MobiDB-lite"/>
    </source>
</evidence>